<keyword evidence="1" id="KW-0862">Zinc</keyword>
<proteinExistence type="predicted"/>
<dbReference type="PANTHER" id="PTHR31286:SF153">
    <property type="entry name" value="DUF4283 DOMAIN PROTEIN"/>
    <property type="match status" value="1"/>
</dbReference>
<evidence type="ECO:0000256" key="2">
    <source>
        <dbReference type="SAM" id="MobiDB-lite"/>
    </source>
</evidence>
<keyword evidence="5" id="KW-1185">Reference proteome</keyword>
<feature type="compositionally biased region" description="Basic and acidic residues" evidence="2">
    <location>
        <begin position="201"/>
        <end position="210"/>
    </location>
</feature>
<feature type="non-terminal residue" evidence="4">
    <location>
        <position position="1"/>
    </location>
</feature>
<keyword evidence="1" id="KW-0479">Metal-binding</keyword>
<evidence type="ECO:0000313" key="4">
    <source>
        <dbReference type="EMBL" id="MCI04686.1"/>
    </source>
</evidence>
<evidence type="ECO:0000256" key="1">
    <source>
        <dbReference type="PROSITE-ProRule" id="PRU00047"/>
    </source>
</evidence>
<feature type="region of interest" description="Disordered" evidence="2">
    <location>
        <begin position="193"/>
        <end position="234"/>
    </location>
</feature>
<evidence type="ECO:0000259" key="3">
    <source>
        <dbReference type="PROSITE" id="PS50158"/>
    </source>
</evidence>
<organism evidence="4 5">
    <name type="scientific">Trifolium medium</name>
    <dbReference type="NCBI Taxonomy" id="97028"/>
    <lineage>
        <taxon>Eukaryota</taxon>
        <taxon>Viridiplantae</taxon>
        <taxon>Streptophyta</taxon>
        <taxon>Embryophyta</taxon>
        <taxon>Tracheophyta</taxon>
        <taxon>Spermatophyta</taxon>
        <taxon>Magnoliopsida</taxon>
        <taxon>eudicotyledons</taxon>
        <taxon>Gunneridae</taxon>
        <taxon>Pentapetalae</taxon>
        <taxon>rosids</taxon>
        <taxon>fabids</taxon>
        <taxon>Fabales</taxon>
        <taxon>Fabaceae</taxon>
        <taxon>Papilionoideae</taxon>
        <taxon>50 kb inversion clade</taxon>
        <taxon>NPAAA clade</taxon>
        <taxon>Hologalegina</taxon>
        <taxon>IRL clade</taxon>
        <taxon>Trifolieae</taxon>
        <taxon>Trifolium</taxon>
    </lineage>
</organism>
<feature type="domain" description="CCHC-type" evidence="3">
    <location>
        <begin position="58"/>
        <end position="73"/>
    </location>
</feature>
<dbReference type="InterPro" id="IPR025836">
    <property type="entry name" value="Zn_knuckle_CX2CX4HX4C"/>
</dbReference>
<reference evidence="4 5" key="1">
    <citation type="journal article" date="2018" name="Front. Plant Sci.">
        <title>Red Clover (Trifolium pratense) and Zigzag Clover (T. medium) - A Picture of Genomic Similarities and Differences.</title>
        <authorList>
            <person name="Dluhosova J."/>
            <person name="Istvanek J."/>
            <person name="Nedelnik J."/>
            <person name="Repkova J."/>
        </authorList>
    </citation>
    <scope>NUCLEOTIDE SEQUENCE [LARGE SCALE GENOMIC DNA]</scope>
    <source>
        <strain evidence="5">cv. 10/8</strain>
        <tissue evidence="4">Leaf</tissue>
    </source>
</reference>
<accession>A0A392P014</accession>
<dbReference type="InterPro" id="IPR001878">
    <property type="entry name" value="Znf_CCHC"/>
</dbReference>
<sequence>GEFLEYDEKNENMAWVKYMRLRVLVDIRLPLKKSKKIKKPGGESKVVIFKYERLGTYCYICGMLGHSEMHCPKLFDAPDVVLKREWGPELRAEMGRKQSGGASKWLRDEGNPNWVAPNPVFMSNQCSNSQGVNSVETEKKEKGESKGIAELYRNPQIFFPIQTNVIKEGSNHEVRMEEDDEVELMIEGDRKRSRNQLVIEKTNDHVEENNSSKSQPHTNEQNFLLAGPGGARQG</sequence>
<dbReference type="Proteomes" id="UP000265520">
    <property type="component" value="Unassembled WGS sequence"/>
</dbReference>
<dbReference type="InterPro" id="IPR040256">
    <property type="entry name" value="At4g02000-like"/>
</dbReference>
<dbReference type="Pfam" id="PF14392">
    <property type="entry name" value="zf-CCHC_4"/>
    <property type="match status" value="1"/>
</dbReference>
<evidence type="ECO:0000313" key="5">
    <source>
        <dbReference type="Proteomes" id="UP000265520"/>
    </source>
</evidence>
<dbReference type="GO" id="GO:0008270">
    <property type="term" value="F:zinc ion binding"/>
    <property type="evidence" value="ECO:0007669"/>
    <property type="project" value="UniProtKB-KW"/>
</dbReference>
<feature type="compositionally biased region" description="Polar residues" evidence="2">
    <location>
        <begin position="211"/>
        <end position="222"/>
    </location>
</feature>
<keyword evidence="1" id="KW-0863">Zinc-finger</keyword>
<dbReference type="PROSITE" id="PS50158">
    <property type="entry name" value="ZF_CCHC"/>
    <property type="match status" value="1"/>
</dbReference>
<name>A0A392P014_9FABA</name>
<dbReference type="AlphaFoldDB" id="A0A392P014"/>
<protein>
    <recommendedName>
        <fullName evidence="3">CCHC-type domain-containing protein</fullName>
    </recommendedName>
</protein>
<dbReference type="PANTHER" id="PTHR31286">
    <property type="entry name" value="GLYCINE-RICH CELL WALL STRUCTURAL PROTEIN 1.8-LIKE"/>
    <property type="match status" value="1"/>
</dbReference>
<dbReference type="EMBL" id="LXQA010056183">
    <property type="protein sequence ID" value="MCI04686.1"/>
    <property type="molecule type" value="Genomic_DNA"/>
</dbReference>
<dbReference type="GO" id="GO:0003676">
    <property type="term" value="F:nucleic acid binding"/>
    <property type="evidence" value="ECO:0007669"/>
    <property type="project" value="InterPro"/>
</dbReference>
<comment type="caution">
    <text evidence="4">The sequence shown here is derived from an EMBL/GenBank/DDBJ whole genome shotgun (WGS) entry which is preliminary data.</text>
</comment>